<feature type="region of interest" description="Disordered" evidence="1">
    <location>
        <begin position="1"/>
        <end position="63"/>
    </location>
</feature>
<feature type="compositionally biased region" description="Basic and acidic residues" evidence="1">
    <location>
        <begin position="1"/>
        <end position="12"/>
    </location>
</feature>
<organism evidence="2 3">
    <name type="scientific">Actinokineospora fastidiosa</name>
    <dbReference type="NCBI Taxonomy" id="1816"/>
    <lineage>
        <taxon>Bacteria</taxon>
        <taxon>Bacillati</taxon>
        <taxon>Actinomycetota</taxon>
        <taxon>Actinomycetes</taxon>
        <taxon>Pseudonocardiales</taxon>
        <taxon>Pseudonocardiaceae</taxon>
        <taxon>Actinokineospora</taxon>
    </lineage>
</organism>
<reference evidence="2" key="2">
    <citation type="submission" date="2020-09" db="EMBL/GenBank/DDBJ databases">
        <authorList>
            <person name="Sun Q."/>
            <person name="Ohkuma M."/>
        </authorList>
    </citation>
    <scope>NUCLEOTIDE SEQUENCE</scope>
    <source>
        <strain evidence="2">JCM 3276</strain>
    </source>
</reference>
<evidence type="ECO:0000256" key="1">
    <source>
        <dbReference type="SAM" id="MobiDB-lite"/>
    </source>
</evidence>
<dbReference type="Proteomes" id="UP000660680">
    <property type="component" value="Unassembled WGS sequence"/>
</dbReference>
<gene>
    <name evidence="2" type="ORF">GCM10010171_27440</name>
</gene>
<keyword evidence="3" id="KW-1185">Reference proteome</keyword>
<dbReference type="EMBL" id="BMRB01000002">
    <property type="protein sequence ID" value="GGS32017.1"/>
    <property type="molecule type" value="Genomic_DNA"/>
</dbReference>
<proteinExistence type="predicted"/>
<reference evidence="2" key="1">
    <citation type="journal article" date="2014" name="Int. J. Syst. Evol. Microbiol.">
        <title>Complete genome sequence of Corynebacterium casei LMG S-19264T (=DSM 44701T), isolated from a smear-ripened cheese.</title>
        <authorList>
            <consortium name="US DOE Joint Genome Institute (JGI-PGF)"/>
            <person name="Walter F."/>
            <person name="Albersmeier A."/>
            <person name="Kalinowski J."/>
            <person name="Ruckert C."/>
        </authorList>
    </citation>
    <scope>NUCLEOTIDE SEQUENCE</scope>
    <source>
        <strain evidence="2">JCM 3276</strain>
    </source>
</reference>
<comment type="caution">
    <text evidence="2">The sequence shown here is derived from an EMBL/GenBank/DDBJ whole genome shotgun (WGS) entry which is preliminary data.</text>
</comment>
<accession>A0A918LCZ8</accession>
<evidence type="ECO:0000313" key="2">
    <source>
        <dbReference type="EMBL" id="GGS32017.1"/>
    </source>
</evidence>
<sequence>MRRAEPTWRPELARQTMRPRADLPVARAFTPAWLAPGGKPADPGRRRRARSRLGDGRLAGQTLRRAKPTWRPELARQTMRPRADLPVAQAFTPAG</sequence>
<dbReference type="AlphaFoldDB" id="A0A918LCZ8"/>
<evidence type="ECO:0000313" key="3">
    <source>
        <dbReference type="Proteomes" id="UP000660680"/>
    </source>
</evidence>
<name>A0A918LCZ8_9PSEU</name>
<protein>
    <submittedName>
        <fullName evidence="2">Uncharacterized protein</fullName>
    </submittedName>
</protein>